<evidence type="ECO:0000256" key="7">
    <source>
        <dbReference type="ARBA" id="ARBA00018366"/>
    </source>
</evidence>
<name>A0A6M1T9U5_9BACT</name>
<keyword evidence="17" id="KW-1185">Reference proteome</keyword>
<dbReference type="InterPro" id="IPR013785">
    <property type="entry name" value="Aldolase_TIM"/>
</dbReference>
<dbReference type="EC" id="1.3.5.2" evidence="6 14"/>
<accession>A0A6M1T9U5</accession>
<dbReference type="AlphaFoldDB" id="A0A6M1T9U5"/>
<comment type="subcellular location">
    <subcellularLocation>
        <location evidence="3">Membrane</location>
    </subcellularLocation>
</comment>
<keyword evidence="11 16" id="KW-0560">Oxidoreductase</keyword>
<comment type="pathway">
    <text evidence="4">Pyrimidine metabolism; UMP biosynthesis via de novo pathway; orotate from (S)-dihydroorotate (quinone route): step 1/1.</text>
</comment>
<keyword evidence="10" id="KW-0665">Pyrimidine biosynthesis</keyword>
<dbReference type="NCBIfam" id="NF003652">
    <property type="entry name" value="PRK05286.2-5"/>
    <property type="match status" value="1"/>
</dbReference>
<reference evidence="16 17" key="1">
    <citation type="submission" date="2020-02" db="EMBL/GenBank/DDBJ databases">
        <title>Balneolaceae bacterium YR4-1, complete genome.</title>
        <authorList>
            <person name="Li Y."/>
            <person name="Wu S."/>
        </authorList>
    </citation>
    <scope>NUCLEOTIDE SEQUENCE [LARGE SCALE GENOMIC DNA]</scope>
    <source>
        <strain evidence="16 17">YR4-1</strain>
    </source>
</reference>
<dbReference type="SUPFAM" id="SSF51395">
    <property type="entry name" value="FMN-linked oxidoreductases"/>
    <property type="match status" value="1"/>
</dbReference>
<dbReference type="GO" id="GO:0005886">
    <property type="term" value="C:plasma membrane"/>
    <property type="evidence" value="ECO:0007669"/>
    <property type="project" value="TreeGrafter"/>
</dbReference>
<dbReference type="PANTHER" id="PTHR48109">
    <property type="entry name" value="DIHYDROOROTATE DEHYDROGENASE (QUINONE), MITOCHONDRIAL-RELATED"/>
    <property type="match status" value="1"/>
</dbReference>
<dbReference type="GO" id="GO:0044205">
    <property type="term" value="P:'de novo' UMP biosynthetic process"/>
    <property type="evidence" value="ECO:0007669"/>
    <property type="project" value="UniProtKB-UniPathway"/>
</dbReference>
<evidence type="ECO:0000313" key="17">
    <source>
        <dbReference type="Proteomes" id="UP000473278"/>
    </source>
</evidence>
<comment type="catalytic activity">
    <reaction evidence="13">
        <text>(S)-dihydroorotate + a quinone = orotate + a quinol</text>
        <dbReference type="Rhea" id="RHEA:30187"/>
        <dbReference type="ChEBI" id="CHEBI:24646"/>
        <dbReference type="ChEBI" id="CHEBI:30839"/>
        <dbReference type="ChEBI" id="CHEBI:30864"/>
        <dbReference type="ChEBI" id="CHEBI:132124"/>
        <dbReference type="EC" id="1.3.5.2"/>
    </reaction>
</comment>
<dbReference type="PANTHER" id="PTHR48109:SF4">
    <property type="entry name" value="DIHYDROOROTATE DEHYDROGENASE (QUINONE), MITOCHONDRIAL"/>
    <property type="match status" value="1"/>
</dbReference>
<dbReference type="PROSITE" id="PS00912">
    <property type="entry name" value="DHODEHASE_2"/>
    <property type="match status" value="1"/>
</dbReference>
<dbReference type="InterPro" id="IPR001295">
    <property type="entry name" value="Dihydroorotate_DH_CS"/>
</dbReference>
<comment type="function">
    <text evidence="2">Catalyzes the conversion of dihydroorotate to orotate with quinone as electron acceptor.</text>
</comment>
<dbReference type="Proteomes" id="UP000473278">
    <property type="component" value="Unassembled WGS sequence"/>
</dbReference>
<evidence type="ECO:0000256" key="1">
    <source>
        <dbReference type="ARBA" id="ARBA00001917"/>
    </source>
</evidence>
<dbReference type="EMBL" id="JAALLT010000003">
    <property type="protein sequence ID" value="NGP77003.1"/>
    <property type="molecule type" value="Genomic_DNA"/>
</dbReference>
<dbReference type="UniPathway" id="UPA00070">
    <property type="reaction ID" value="UER00946"/>
</dbReference>
<comment type="similarity">
    <text evidence="5">Belongs to the dihydroorotate dehydrogenase family. Type 2 subfamily.</text>
</comment>
<evidence type="ECO:0000256" key="9">
    <source>
        <dbReference type="ARBA" id="ARBA00022643"/>
    </source>
</evidence>
<comment type="cofactor">
    <cofactor evidence="1">
        <name>FMN</name>
        <dbReference type="ChEBI" id="CHEBI:58210"/>
    </cofactor>
</comment>
<comment type="caution">
    <text evidence="16">The sequence shown here is derived from an EMBL/GenBank/DDBJ whole genome shotgun (WGS) entry which is preliminary data.</text>
</comment>
<dbReference type="InterPro" id="IPR005719">
    <property type="entry name" value="Dihydroorotate_DH_2"/>
</dbReference>
<evidence type="ECO:0000259" key="15">
    <source>
        <dbReference type="Pfam" id="PF01180"/>
    </source>
</evidence>
<evidence type="ECO:0000256" key="10">
    <source>
        <dbReference type="ARBA" id="ARBA00022975"/>
    </source>
</evidence>
<evidence type="ECO:0000256" key="8">
    <source>
        <dbReference type="ARBA" id="ARBA00022630"/>
    </source>
</evidence>
<keyword evidence="9" id="KW-0288">FMN</keyword>
<organism evidence="16 17">
    <name type="scientific">Halalkalibaculum roseum</name>
    <dbReference type="NCBI Taxonomy" id="2709311"/>
    <lineage>
        <taxon>Bacteria</taxon>
        <taxon>Pseudomonadati</taxon>
        <taxon>Balneolota</taxon>
        <taxon>Balneolia</taxon>
        <taxon>Balneolales</taxon>
        <taxon>Balneolaceae</taxon>
        <taxon>Halalkalibaculum</taxon>
    </lineage>
</organism>
<dbReference type="GO" id="GO:0006207">
    <property type="term" value="P:'de novo' pyrimidine nucleobase biosynthetic process"/>
    <property type="evidence" value="ECO:0007669"/>
    <property type="project" value="UniProtKB-UniRule"/>
</dbReference>
<evidence type="ECO:0000256" key="2">
    <source>
        <dbReference type="ARBA" id="ARBA00003125"/>
    </source>
</evidence>
<dbReference type="CDD" id="cd04738">
    <property type="entry name" value="DHOD_2_like"/>
    <property type="match status" value="1"/>
</dbReference>
<dbReference type="InterPro" id="IPR050074">
    <property type="entry name" value="DHO_dehydrogenase"/>
</dbReference>
<evidence type="ECO:0000256" key="13">
    <source>
        <dbReference type="ARBA" id="ARBA00048639"/>
    </source>
</evidence>
<evidence type="ECO:0000256" key="4">
    <source>
        <dbReference type="ARBA" id="ARBA00005161"/>
    </source>
</evidence>
<keyword evidence="8" id="KW-0285">Flavoprotein</keyword>
<keyword evidence="12" id="KW-0472">Membrane</keyword>
<dbReference type="Gene3D" id="3.20.20.70">
    <property type="entry name" value="Aldolase class I"/>
    <property type="match status" value="1"/>
</dbReference>
<gene>
    <name evidence="16" type="ORF">G3570_10190</name>
</gene>
<evidence type="ECO:0000256" key="11">
    <source>
        <dbReference type="ARBA" id="ARBA00023002"/>
    </source>
</evidence>
<evidence type="ECO:0000256" key="3">
    <source>
        <dbReference type="ARBA" id="ARBA00004370"/>
    </source>
</evidence>
<feature type="domain" description="Dihydroorotate dehydrogenase catalytic" evidence="15">
    <location>
        <begin position="50"/>
        <end position="344"/>
    </location>
</feature>
<dbReference type="GO" id="GO:0106430">
    <property type="term" value="F:dihydroorotate dehydrogenase (quinone) activity"/>
    <property type="evidence" value="ECO:0007669"/>
    <property type="project" value="UniProtKB-EC"/>
</dbReference>
<dbReference type="Pfam" id="PF01180">
    <property type="entry name" value="DHO_dh"/>
    <property type="match status" value="1"/>
</dbReference>
<dbReference type="GO" id="GO:0005737">
    <property type="term" value="C:cytoplasm"/>
    <property type="evidence" value="ECO:0007669"/>
    <property type="project" value="InterPro"/>
</dbReference>
<proteinExistence type="inferred from homology"/>
<protein>
    <recommendedName>
        <fullName evidence="7 14">Dihydroorotate dehydrogenase (quinone)</fullName>
        <ecNumber evidence="6 14">1.3.5.2</ecNumber>
    </recommendedName>
</protein>
<dbReference type="NCBIfam" id="TIGR01036">
    <property type="entry name" value="pyrD_sub2"/>
    <property type="match status" value="1"/>
</dbReference>
<evidence type="ECO:0000256" key="12">
    <source>
        <dbReference type="ARBA" id="ARBA00023136"/>
    </source>
</evidence>
<sequence>MYKSLVRQLLFNFDAEKAHDITYRFAEIASGSSILKSIAKALYSYQSPKLSQQVWGLNFRNPVGLAAGFDKNGKIPAIMEAIGMGYVEVGSITANSSTGNPKPRCFRLPKDQALINRMGLNNDGAKTIVKRLQNKSISFPLGINIAKTHDPQIMGDEAIRDYIFSFKEAKEVADYITINISCPNTTEGKTFEDPAALTELLDALKLRDDASIVPSLIKFSPDLSKDNLLELLEICENHRVHGYVVSNTSSDRSSLKTEYKKLKKIGKGGLSGPPLASKSTERIRWISNATKGQKPIIGVGGINSVEVALDMIRAGADLLQIYTGLVYEGPGLVKKINKGLVDYMDRHGLESIHQIPKE</sequence>
<evidence type="ECO:0000256" key="5">
    <source>
        <dbReference type="ARBA" id="ARBA00005359"/>
    </source>
</evidence>
<dbReference type="InterPro" id="IPR005720">
    <property type="entry name" value="Dihydroorotate_DH_cat"/>
</dbReference>
<evidence type="ECO:0000256" key="6">
    <source>
        <dbReference type="ARBA" id="ARBA00012791"/>
    </source>
</evidence>
<evidence type="ECO:0000256" key="14">
    <source>
        <dbReference type="NCBIfam" id="TIGR01036"/>
    </source>
</evidence>
<evidence type="ECO:0000313" key="16">
    <source>
        <dbReference type="EMBL" id="NGP77003.1"/>
    </source>
</evidence>